<dbReference type="Gene3D" id="3.40.190.10">
    <property type="entry name" value="Periplasmic binding protein-like II"/>
    <property type="match status" value="1"/>
</dbReference>
<evidence type="ECO:0000313" key="6">
    <source>
        <dbReference type="Proteomes" id="UP000715441"/>
    </source>
</evidence>
<proteinExistence type="predicted"/>
<feature type="chain" id="PRO_5046954399" evidence="3">
    <location>
        <begin position="23"/>
        <end position="196"/>
    </location>
</feature>
<dbReference type="Proteomes" id="UP000715441">
    <property type="component" value="Unassembled WGS sequence"/>
</dbReference>
<dbReference type="RefSeq" id="WP_168520848.1">
    <property type="nucleotide sequence ID" value="NZ_JAAXLS010000040.1"/>
</dbReference>
<feature type="signal peptide" evidence="3">
    <location>
        <begin position="1"/>
        <end position="22"/>
    </location>
</feature>
<evidence type="ECO:0000256" key="1">
    <source>
        <dbReference type="ARBA" id="ARBA00022729"/>
    </source>
</evidence>
<dbReference type="EMBL" id="JAAXLS010000040">
    <property type="protein sequence ID" value="NKQ57716.1"/>
    <property type="molecule type" value="Genomic_DNA"/>
</dbReference>
<feature type="region of interest" description="Disordered" evidence="2">
    <location>
        <begin position="153"/>
        <end position="196"/>
    </location>
</feature>
<dbReference type="PANTHER" id="PTHR35936">
    <property type="entry name" value="MEMBRANE-BOUND LYTIC MUREIN TRANSGLYCOSYLASE F"/>
    <property type="match status" value="1"/>
</dbReference>
<dbReference type="PROSITE" id="PS51257">
    <property type="entry name" value="PROKAR_LIPOPROTEIN"/>
    <property type="match status" value="1"/>
</dbReference>
<protein>
    <submittedName>
        <fullName evidence="5">Transporter substrate-binding domain-containing protein</fullName>
    </submittedName>
</protein>
<dbReference type="InterPro" id="IPR001638">
    <property type="entry name" value="Solute-binding_3/MltF_N"/>
</dbReference>
<gene>
    <name evidence="5" type="ORF">HFP15_33130</name>
</gene>
<evidence type="ECO:0000259" key="4">
    <source>
        <dbReference type="Pfam" id="PF00497"/>
    </source>
</evidence>
<keyword evidence="6" id="KW-1185">Reference proteome</keyword>
<dbReference type="SUPFAM" id="SSF53850">
    <property type="entry name" value="Periplasmic binding protein-like II"/>
    <property type="match status" value="1"/>
</dbReference>
<feature type="compositionally biased region" description="Pro residues" evidence="2">
    <location>
        <begin position="159"/>
        <end position="175"/>
    </location>
</feature>
<evidence type="ECO:0000256" key="2">
    <source>
        <dbReference type="SAM" id="MobiDB-lite"/>
    </source>
</evidence>
<organism evidence="5 6">
    <name type="scientific">Amycolatopsis acididurans</name>
    <dbReference type="NCBI Taxonomy" id="2724524"/>
    <lineage>
        <taxon>Bacteria</taxon>
        <taxon>Bacillati</taxon>
        <taxon>Actinomycetota</taxon>
        <taxon>Actinomycetes</taxon>
        <taxon>Pseudonocardiales</taxon>
        <taxon>Pseudonocardiaceae</taxon>
        <taxon>Amycolatopsis</taxon>
    </lineage>
</organism>
<name>A0ABX1JER2_9PSEU</name>
<reference evidence="5 6" key="1">
    <citation type="submission" date="2020-04" db="EMBL/GenBank/DDBJ databases">
        <title>Novel species.</title>
        <authorList>
            <person name="Teo W.F.A."/>
            <person name="Lipun K."/>
            <person name="Srisuk N."/>
            <person name="Duangmal K."/>
        </authorList>
    </citation>
    <scope>NUCLEOTIDE SEQUENCE [LARGE SCALE GENOMIC DNA]</scope>
    <source>
        <strain evidence="5 6">K13G38</strain>
    </source>
</reference>
<comment type="caution">
    <text evidence="5">The sequence shown here is derived from an EMBL/GenBank/DDBJ whole genome shotgun (WGS) entry which is preliminary data.</text>
</comment>
<accession>A0ABX1JER2</accession>
<evidence type="ECO:0000313" key="5">
    <source>
        <dbReference type="EMBL" id="NKQ57716.1"/>
    </source>
</evidence>
<evidence type="ECO:0000256" key="3">
    <source>
        <dbReference type="SAM" id="SignalP"/>
    </source>
</evidence>
<keyword evidence="1 3" id="KW-0732">Signal</keyword>
<dbReference type="Pfam" id="PF00497">
    <property type="entry name" value="SBP_bac_3"/>
    <property type="match status" value="1"/>
</dbReference>
<dbReference type="PANTHER" id="PTHR35936:SF17">
    <property type="entry name" value="ARGININE-BINDING EXTRACELLULAR PROTEIN ARTP"/>
    <property type="match status" value="1"/>
</dbReference>
<sequence length="196" mass="21004">MTGRGQRILRSLALAIPALALAAGCSDADRAIRASGSPAPAVQTDAAAQALVPAPVRERGVLRVAMMNNYKPYSYNEAGKQVGVLPEMVTAVAQTMGLEAEITAVDFPSILTGLQAQRYDIGMGEYFVREDRLQVADFVTEWSNYDSFIVRESGDYQPASPPTSPACPRRSPPPTAHSSRTAPTKPFTPHGRRTTG</sequence>
<feature type="domain" description="Solute-binding protein family 3/N-terminal" evidence="4">
    <location>
        <begin position="62"/>
        <end position="154"/>
    </location>
</feature>